<dbReference type="EMBL" id="JAIXMP010000008">
    <property type="protein sequence ID" value="KAI9269041.1"/>
    <property type="molecule type" value="Genomic_DNA"/>
</dbReference>
<evidence type="ECO:0000313" key="4">
    <source>
        <dbReference type="Proteomes" id="UP001209540"/>
    </source>
</evidence>
<evidence type="ECO:0000256" key="2">
    <source>
        <dbReference type="SAM" id="SignalP"/>
    </source>
</evidence>
<evidence type="ECO:0000313" key="3">
    <source>
        <dbReference type="EMBL" id="KAI9269041.1"/>
    </source>
</evidence>
<feature type="chain" id="PRO_5042181427" evidence="2">
    <location>
        <begin position="24"/>
        <end position="295"/>
    </location>
</feature>
<feature type="signal peptide" evidence="2">
    <location>
        <begin position="1"/>
        <end position="23"/>
    </location>
</feature>
<keyword evidence="4" id="KW-1185">Reference proteome</keyword>
<accession>A0AAD5K4M0</accession>
<feature type="region of interest" description="Disordered" evidence="1">
    <location>
        <begin position="24"/>
        <end position="53"/>
    </location>
</feature>
<dbReference type="AlphaFoldDB" id="A0AAD5K4M0"/>
<gene>
    <name evidence="3" type="ORF">BDA99DRAFT_596965</name>
</gene>
<reference evidence="3" key="1">
    <citation type="journal article" date="2022" name="IScience">
        <title>Evolution of zygomycete secretomes and the origins of terrestrial fungal ecologies.</title>
        <authorList>
            <person name="Chang Y."/>
            <person name="Wang Y."/>
            <person name="Mondo S."/>
            <person name="Ahrendt S."/>
            <person name="Andreopoulos W."/>
            <person name="Barry K."/>
            <person name="Beard J."/>
            <person name="Benny G.L."/>
            <person name="Blankenship S."/>
            <person name="Bonito G."/>
            <person name="Cuomo C."/>
            <person name="Desiro A."/>
            <person name="Gervers K.A."/>
            <person name="Hundley H."/>
            <person name="Kuo A."/>
            <person name="LaButti K."/>
            <person name="Lang B.F."/>
            <person name="Lipzen A."/>
            <person name="O'Donnell K."/>
            <person name="Pangilinan J."/>
            <person name="Reynolds N."/>
            <person name="Sandor L."/>
            <person name="Smith M.E."/>
            <person name="Tsang A."/>
            <person name="Grigoriev I.V."/>
            <person name="Stajich J.E."/>
            <person name="Spatafora J.W."/>
        </authorList>
    </citation>
    <scope>NUCLEOTIDE SEQUENCE</scope>
    <source>
        <strain evidence="3">RSA 2281</strain>
    </source>
</reference>
<sequence length="295" mass="30949">MQIKFITLTVSAILALSAISANAAPTGQESTTQPDATTGNKSVQPQSAGQVAPVNKEALGSDNLLDIVGELLDKVVNPLLKEVLQTVYKLLDTLLGNGGSGNREGTVRKLVDNVLKLVGLNEGALTGKPATGEPKGTNTGNIVSDLLAFLENLLAGHSSEAAAGGDPKGLVDRLLSGLLGGGKDAKPEAGRQRGGEGAGQQRGSEGAVLLLPIKRTGKFFSYYIGFNEFRFNRKSEVCNNGIIKVKLQENIQVTVEVLSIQANDQINWQNELLGTSPPGSPLQLVPFENILAPSF</sequence>
<name>A0AAD5K4M0_9FUNG</name>
<feature type="compositionally biased region" description="Basic and acidic residues" evidence="1">
    <location>
        <begin position="183"/>
        <end position="194"/>
    </location>
</feature>
<evidence type="ECO:0000256" key="1">
    <source>
        <dbReference type="SAM" id="MobiDB-lite"/>
    </source>
</evidence>
<comment type="caution">
    <text evidence="3">The sequence shown here is derived from an EMBL/GenBank/DDBJ whole genome shotgun (WGS) entry which is preliminary data.</text>
</comment>
<feature type="region of interest" description="Disordered" evidence="1">
    <location>
        <begin position="181"/>
        <end position="202"/>
    </location>
</feature>
<feature type="compositionally biased region" description="Polar residues" evidence="1">
    <location>
        <begin position="25"/>
        <end position="49"/>
    </location>
</feature>
<reference evidence="3" key="2">
    <citation type="submission" date="2023-02" db="EMBL/GenBank/DDBJ databases">
        <authorList>
            <consortium name="DOE Joint Genome Institute"/>
            <person name="Mondo S.J."/>
            <person name="Chang Y."/>
            <person name="Wang Y."/>
            <person name="Ahrendt S."/>
            <person name="Andreopoulos W."/>
            <person name="Barry K."/>
            <person name="Beard J."/>
            <person name="Benny G.L."/>
            <person name="Blankenship S."/>
            <person name="Bonito G."/>
            <person name="Cuomo C."/>
            <person name="Desiro A."/>
            <person name="Gervers K.A."/>
            <person name="Hundley H."/>
            <person name="Kuo A."/>
            <person name="LaButti K."/>
            <person name="Lang B.F."/>
            <person name="Lipzen A."/>
            <person name="O'Donnell K."/>
            <person name="Pangilinan J."/>
            <person name="Reynolds N."/>
            <person name="Sandor L."/>
            <person name="Smith M.W."/>
            <person name="Tsang A."/>
            <person name="Grigoriev I.V."/>
            <person name="Stajich J.E."/>
            <person name="Spatafora J.W."/>
        </authorList>
    </citation>
    <scope>NUCLEOTIDE SEQUENCE</scope>
    <source>
        <strain evidence="3">RSA 2281</strain>
    </source>
</reference>
<organism evidence="3 4">
    <name type="scientific">Phascolomyces articulosus</name>
    <dbReference type="NCBI Taxonomy" id="60185"/>
    <lineage>
        <taxon>Eukaryota</taxon>
        <taxon>Fungi</taxon>
        <taxon>Fungi incertae sedis</taxon>
        <taxon>Mucoromycota</taxon>
        <taxon>Mucoromycotina</taxon>
        <taxon>Mucoromycetes</taxon>
        <taxon>Mucorales</taxon>
        <taxon>Lichtheimiaceae</taxon>
        <taxon>Phascolomyces</taxon>
    </lineage>
</organism>
<protein>
    <submittedName>
        <fullName evidence="3">Uncharacterized protein</fullName>
    </submittedName>
</protein>
<dbReference type="Proteomes" id="UP001209540">
    <property type="component" value="Unassembled WGS sequence"/>
</dbReference>
<keyword evidence="2" id="KW-0732">Signal</keyword>
<proteinExistence type="predicted"/>